<dbReference type="Proteomes" id="UP000541421">
    <property type="component" value="Unassembled WGS sequence"/>
</dbReference>
<evidence type="ECO:0000313" key="2">
    <source>
        <dbReference type="EMBL" id="NOL48589.1"/>
    </source>
</evidence>
<keyword evidence="1" id="KW-0472">Membrane</keyword>
<organism evidence="2 3">
    <name type="scientific">Pelistega europaea</name>
    <dbReference type="NCBI Taxonomy" id="106147"/>
    <lineage>
        <taxon>Bacteria</taxon>
        <taxon>Pseudomonadati</taxon>
        <taxon>Pseudomonadota</taxon>
        <taxon>Betaproteobacteria</taxon>
        <taxon>Burkholderiales</taxon>
        <taxon>Alcaligenaceae</taxon>
        <taxon>Pelistega</taxon>
    </lineage>
</organism>
<dbReference type="RefSeq" id="WP_171587579.1">
    <property type="nucleotide sequence ID" value="NZ_JABGBO010000001.1"/>
</dbReference>
<keyword evidence="3" id="KW-1185">Reference proteome</keyword>
<keyword evidence="1" id="KW-1133">Transmembrane helix</keyword>
<gene>
    <name evidence="2" type="ORF">HKX40_00345</name>
</gene>
<accession>A0A7Y4L7U9</accession>
<reference evidence="2 3" key="1">
    <citation type="submission" date="2020-05" db="EMBL/GenBank/DDBJ databases">
        <authorList>
            <person name="Niu N."/>
        </authorList>
    </citation>
    <scope>NUCLEOTIDE SEQUENCE [LARGE SCALE GENOMIC DNA]</scope>
    <source>
        <strain evidence="2 3">LMG10982</strain>
    </source>
</reference>
<name>A0A7Y4L7U9_9BURK</name>
<proteinExistence type="predicted"/>
<dbReference type="EMBL" id="JABGBO010000001">
    <property type="protein sequence ID" value="NOL48589.1"/>
    <property type="molecule type" value="Genomic_DNA"/>
</dbReference>
<keyword evidence="1" id="KW-0812">Transmembrane</keyword>
<protein>
    <submittedName>
        <fullName evidence="2">Uncharacterized protein</fullName>
    </submittedName>
</protein>
<evidence type="ECO:0000313" key="3">
    <source>
        <dbReference type="Proteomes" id="UP000541421"/>
    </source>
</evidence>
<feature type="transmembrane region" description="Helical" evidence="1">
    <location>
        <begin position="14"/>
        <end position="37"/>
    </location>
</feature>
<dbReference type="AlphaFoldDB" id="A0A7Y4L7U9"/>
<sequence length="52" mass="5931">MEFLVDFIYHQPPMVLLIAMQALWVICVVMGLGGMLVRVKDTVPTTSRHLFL</sequence>
<evidence type="ECO:0000256" key="1">
    <source>
        <dbReference type="SAM" id="Phobius"/>
    </source>
</evidence>
<comment type="caution">
    <text evidence="2">The sequence shown here is derived from an EMBL/GenBank/DDBJ whole genome shotgun (WGS) entry which is preliminary data.</text>
</comment>